<sequence length="102" mass="11284">MKTVVFQLPGLVECSHYRTLLRSMRWKDGSSNGFVSAGKCTSDQLSGHGDPCHHCFNFENLSRAFSHVLTTTSGDMHVTFNSNPTKTFKPANSFTIEKLGSI</sequence>
<accession>A0A9Q0T2F3</accession>
<dbReference type="AlphaFoldDB" id="A0A9Q0T2F3"/>
<organism evidence="1 2">
    <name type="scientific">Salix purpurea</name>
    <name type="common">Purple osier willow</name>
    <dbReference type="NCBI Taxonomy" id="77065"/>
    <lineage>
        <taxon>Eukaryota</taxon>
        <taxon>Viridiplantae</taxon>
        <taxon>Streptophyta</taxon>
        <taxon>Embryophyta</taxon>
        <taxon>Tracheophyta</taxon>
        <taxon>Spermatophyta</taxon>
        <taxon>Magnoliopsida</taxon>
        <taxon>eudicotyledons</taxon>
        <taxon>Gunneridae</taxon>
        <taxon>Pentapetalae</taxon>
        <taxon>rosids</taxon>
        <taxon>fabids</taxon>
        <taxon>Malpighiales</taxon>
        <taxon>Salicaceae</taxon>
        <taxon>Saliceae</taxon>
        <taxon>Salix</taxon>
    </lineage>
</organism>
<keyword evidence="2" id="KW-1185">Reference proteome</keyword>
<gene>
    <name evidence="1" type="ORF">OIU79_012233</name>
</gene>
<protein>
    <submittedName>
        <fullName evidence="1">Uncharacterized protein</fullName>
    </submittedName>
</protein>
<reference evidence="1" key="2">
    <citation type="journal article" date="2023" name="Int. J. Mol. Sci.">
        <title>De Novo Assembly and Annotation of 11 Diverse Shrub Willow (Salix) Genomes Reveals Novel Gene Organization in Sex-Linked Regions.</title>
        <authorList>
            <person name="Hyden B."/>
            <person name="Feng K."/>
            <person name="Yates T.B."/>
            <person name="Jawdy S."/>
            <person name="Cereghino C."/>
            <person name="Smart L.B."/>
            <person name="Muchero W."/>
        </authorList>
    </citation>
    <scope>NUCLEOTIDE SEQUENCE</scope>
    <source>
        <tissue evidence="1">Shoot tip</tissue>
    </source>
</reference>
<dbReference type="EMBL" id="JAPFFK010000017">
    <property type="protein sequence ID" value="KAJ6698914.1"/>
    <property type="molecule type" value="Genomic_DNA"/>
</dbReference>
<comment type="caution">
    <text evidence="1">The sequence shown here is derived from an EMBL/GenBank/DDBJ whole genome shotgun (WGS) entry which is preliminary data.</text>
</comment>
<evidence type="ECO:0000313" key="1">
    <source>
        <dbReference type="EMBL" id="KAJ6698914.1"/>
    </source>
</evidence>
<proteinExistence type="predicted"/>
<name>A0A9Q0T2F3_SALPP</name>
<evidence type="ECO:0000313" key="2">
    <source>
        <dbReference type="Proteomes" id="UP001151532"/>
    </source>
</evidence>
<reference evidence="1" key="1">
    <citation type="submission" date="2022-11" db="EMBL/GenBank/DDBJ databases">
        <authorList>
            <person name="Hyden B.L."/>
            <person name="Feng K."/>
            <person name="Yates T."/>
            <person name="Jawdy S."/>
            <person name="Smart L.B."/>
            <person name="Muchero W."/>
        </authorList>
    </citation>
    <scope>NUCLEOTIDE SEQUENCE</scope>
    <source>
        <tissue evidence="1">Shoot tip</tissue>
    </source>
</reference>
<dbReference type="Proteomes" id="UP001151532">
    <property type="component" value="Chromosome 6"/>
</dbReference>